<dbReference type="Gene3D" id="2.60.120.260">
    <property type="entry name" value="Galactose-binding domain-like"/>
    <property type="match status" value="1"/>
</dbReference>
<dbReference type="SUPFAM" id="SSF49785">
    <property type="entry name" value="Galactose-binding domain-like"/>
    <property type="match status" value="1"/>
</dbReference>
<protein>
    <submittedName>
        <fullName evidence="2">Uncharacterized protein</fullName>
    </submittedName>
</protein>
<dbReference type="GO" id="GO:0030246">
    <property type="term" value="F:carbohydrate binding"/>
    <property type="evidence" value="ECO:0007669"/>
    <property type="project" value="TreeGrafter"/>
</dbReference>
<dbReference type="GO" id="GO:0005615">
    <property type="term" value="C:extracellular space"/>
    <property type="evidence" value="ECO:0007669"/>
    <property type="project" value="TreeGrafter"/>
</dbReference>
<name>A0A8D2MWA3_ZONAL</name>
<dbReference type="InterPro" id="IPR008979">
    <property type="entry name" value="Galactose-bd-like_sf"/>
</dbReference>
<dbReference type="PANTHER" id="PTHR10066:SF67">
    <property type="entry name" value="BETA-GLUCURONIDASE"/>
    <property type="match status" value="1"/>
</dbReference>
<organism evidence="2 3">
    <name type="scientific">Zonotrichia albicollis</name>
    <name type="common">White-throated sparrow</name>
    <name type="synonym">Fringilla albicollis</name>
    <dbReference type="NCBI Taxonomy" id="44394"/>
    <lineage>
        <taxon>Eukaryota</taxon>
        <taxon>Metazoa</taxon>
        <taxon>Chordata</taxon>
        <taxon>Craniata</taxon>
        <taxon>Vertebrata</taxon>
        <taxon>Euteleostomi</taxon>
        <taxon>Archelosauria</taxon>
        <taxon>Archosauria</taxon>
        <taxon>Dinosauria</taxon>
        <taxon>Saurischia</taxon>
        <taxon>Theropoda</taxon>
        <taxon>Coelurosauria</taxon>
        <taxon>Aves</taxon>
        <taxon>Neognathae</taxon>
        <taxon>Neoaves</taxon>
        <taxon>Telluraves</taxon>
        <taxon>Australaves</taxon>
        <taxon>Passeriformes</taxon>
        <taxon>Passerellidae</taxon>
        <taxon>Zonotrichia</taxon>
    </lineage>
</organism>
<dbReference type="Ensembl" id="ENSZALT00000019346.1">
    <property type="protein sequence ID" value="ENSZALP00000014245.1"/>
    <property type="gene ID" value="ENSZALG00000011813.1"/>
</dbReference>
<dbReference type="Proteomes" id="UP000694413">
    <property type="component" value="Unassembled WGS sequence"/>
</dbReference>
<reference evidence="2" key="1">
    <citation type="submission" date="2025-08" db="UniProtKB">
        <authorList>
            <consortium name="Ensembl"/>
        </authorList>
    </citation>
    <scope>IDENTIFICATION</scope>
</reference>
<keyword evidence="3" id="KW-1185">Reference proteome</keyword>
<dbReference type="GO" id="GO:0004566">
    <property type="term" value="F:beta-glucuronidase activity"/>
    <property type="evidence" value="ECO:0007669"/>
    <property type="project" value="TreeGrafter"/>
</dbReference>
<dbReference type="AlphaFoldDB" id="A0A8D2MWA3"/>
<evidence type="ECO:0000313" key="3">
    <source>
        <dbReference type="Proteomes" id="UP000694413"/>
    </source>
</evidence>
<evidence type="ECO:0000313" key="2">
    <source>
        <dbReference type="Ensembl" id="ENSZALP00000014245.1"/>
    </source>
</evidence>
<reference evidence="2" key="2">
    <citation type="submission" date="2025-09" db="UniProtKB">
        <authorList>
            <consortium name="Ensembl"/>
        </authorList>
    </citation>
    <scope>IDENTIFICATION</scope>
</reference>
<comment type="similarity">
    <text evidence="1">Belongs to the glycosyl hydrolase 2 family.</text>
</comment>
<proteinExistence type="inferred from homology"/>
<dbReference type="GO" id="GO:0019391">
    <property type="term" value="P:glucuronoside catabolic process"/>
    <property type="evidence" value="ECO:0007669"/>
    <property type="project" value="TreeGrafter"/>
</dbReference>
<accession>A0A8D2MWA3</accession>
<dbReference type="PANTHER" id="PTHR10066">
    <property type="entry name" value="BETA-GLUCURONIDASE"/>
    <property type="match status" value="1"/>
</dbReference>
<evidence type="ECO:0000256" key="1">
    <source>
        <dbReference type="ARBA" id="ARBA00007401"/>
    </source>
</evidence>
<sequence>GGTGAVCSGAGSEVPLWGCALQGCHWKGTPPVVKFLFLTSLFLLLPCNSCQSGPVIDMPVPASFNDITQDPSLENYIGWVWYEKEVLLPLRWLQGQPAPRVVLRFGSAHYYSIVVRASGIGPKLGTVIAS</sequence>